<name>A0A0S4QI00_9ACTN</name>
<dbReference type="GO" id="GO:0004658">
    <property type="term" value="F:propionyl-CoA carboxylase activity"/>
    <property type="evidence" value="ECO:0007669"/>
    <property type="project" value="TreeGrafter"/>
</dbReference>
<evidence type="ECO:0000313" key="3">
    <source>
        <dbReference type="EMBL" id="CUU54751.1"/>
    </source>
</evidence>
<dbReference type="SUPFAM" id="SSF52096">
    <property type="entry name" value="ClpP/crotonase"/>
    <property type="match status" value="2"/>
</dbReference>
<dbReference type="EMBL" id="FAOZ01000003">
    <property type="protein sequence ID" value="CUU54751.1"/>
    <property type="molecule type" value="Genomic_DNA"/>
</dbReference>
<feature type="domain" description="CoA carboxyltransferase C-terminal" evidence="2">
    <location>
        <begin position="282"/>
        <end position="520"/>
    </location>
</feature>
<dbReference type="PROSITE" id="PS50989">
    <property type="entry name" value="COA_CT_CTER"/>
    <property type="match status" value="1"/>
</dbReference>
<dbReference type="InterPro" id="IPR051047">
    <property type="entry name" value="AccD/PCCB"/>
</dbReference>
<dbReference type="InterPro" id="IPR011762">
    <property type="entry name" value="COA_CT_N"/>
</dbReference>
<dbReference type="PANTHER" id="PTHR43842">
    <property type="entry name" value="PROPIONYL-COA CARBOXYLASE BETA CHAIN"/>
    <property type="match status" value="1"/>
</dbReference>
<feature type="domain" description="CoA carboxyltransferase N-terminal" evidence="1">
    <location>
        <begin position="1"/>
        <end position="267"/>
    </location>
</feature>
<dbReference type="GO" id="GO:0003989">
    <property type="term" value="F:acetyl-CoA carboxylase activity"/>
    <property type="evidence" value="ECO:0007669"/>
    <property type="project" value="InterPro"/>
</dbReference>
<keyword evidence="4" id="KW-1185">Reference proteome</keyword>
<reference evidence="4" key="1">
    <citation type="submission" date="2015-11" db="EMBL/GenBank/DDBJ databases">
        <authorList>
            <person name="Varghese N."/>
        </authorList>
    </citation>
    <scope>NUCLEOTIDE SEQUENCE [LARGE SCALE GENOMIC DNA]</scope>
    <source>
        <strain evidence="4">DSM 45899</strain>
    </source>
</reference>
<proteinExistence type="predicted"/>
<dbReference type="Proteomes" id="UP000198802">
    <property type="component" value="Unassembled WGS sequence"/>
</dbReference>
<dbReference type="InterPro" id="IPR000438">
    <property type="entry name" value="Acetyl_CoA_COase_Trfase_b_su"/>
</dbReference>
<accession>A0A0S4QI00</accession>
<evidence type="ECO:0000259" key="2">
    <source>
        <dbReference type="PROSITE" id="PS50989"/>
    </source>
</evidence>
<dbReference type="AlphaFoldDB" id="A0A0S4QI00"/>
<dbReference type="InterPro" id="IPR011763">
    <property type="entry name" value="COA_CT_C"/>
</dbReference>
<dbReference type="PROSITE" id="PS50980">
    <property type="entry name" value="COA_CT_NTER"/>
    <property type="match status" value="1"/>
</dbReference>
<dbReference type="PANTHER" id="PTHR43842:SF2">
    <property type="entry name" value="PROPIONYL-COA CARBOXYLASE BETA CHAIN, MITOCHONDRIAL"/>
    <property type="match status" value="1"/>
</dbReference>
<dbReference type="GO" id="GO:0009317">
    <property type="term" value="C:acetyl-CoA carboxylase complex"/>
    <property type="evidence" value="ECO:0007669"/>
    <property type="project" value="InterPro"/>
</dbReference>
<evidence type="ECO:0000313" key="4">
    <source>
        <dbReference type="Proteomes" id="UP000198802"/>
    </source>
</evidence>
<dbReference type="Pfam" id="PF01039">
    <property type="entry name" value="Carboxyl_trans"/>
    <property type="match status" value="1"/>
</dbReference>
<organism evidence="3 4">
    <name type="scientific">Parafrankia irregularis</name>
    <dbReference type="NCBI Taxonomy" id="795642"/>
    <lineage>
        <taxon>Bacteria</taxon>
        <taxon>Bacillati</taxon>
        <taxon>Actinomycetota</taxon>
        <taxon>Actinomycetes</taxon>
        <taxon>Frankiales</taxon>
        <taxon>Frankiaceae</taxon>
        <taxon>Parafrankia</taxon>
    </lineage>
</organism>
<dbReference type="RefSeq" id="WP_091272551.1">
    <property type="nucleotide sequence ID" value="NZ_FAOZ01000003.1"/>
</dbReference>
<dbReference type="GO" id="GO:0006633">
    <property type="term" value="P:fatty acid biosynthetic process"/>
    <property type="evidence" value="ECO:0007669"/>
    <property type="project" value="InterPro"/>
</dbReference>
<evidence type="ECO:0000259" key="1">
    <source>
        <dbReference type="PROSITE" id="PS50980"/>
    </source>
</evidence>
<dbReference type="InterPro" id="IPR034733">
    <property type="entry name" value="AcCoA_carboxyl_beta"/>
</dbReference>
<protein>
    <submittedName>
        <fullName evidence="3">Propionyl-CoA carboxylase beta chain</fullName>
    </submittedName>
</protein>
<dbReference type="Gene3D" id="3.90.226.10">
    <property type="entry name" value="2-enoyl-CoA Hydratase, Chain A, domain 1"/>
    <property type="match status" value="2"/>
</dbReference>
<gene>
    <name evidence="3" type="ORF">Ga0074812_103241</name>
</gene>
<sequence length="535" mass="56057">MTRATAVSGKELDRRLALAAAGGSPRTLARRRAEGRMSARERIEALCDPGTFTELDTLVRSRADGGGGSGGGAGAEAARPYGDGLVCGHGQIGGRPVCVFSQDVSVFGGSLGEAFGEKIIKVMELAMRVGCPIIGINDSGGARIQEGVTALARYAEYGRLNIQASGVIPQISMIMGSCAGGAAYSPALTDVTVMVDETSHMFVTGPDVVRSVTGEDVTLEELGGARHNAAAGTAHYVATDEADALDWVQCLLGFLPDNALSTPPSYPRSGGSGRSGRDDLTDADRALDRLVPDSAGGLLDVRKVLDVVLDDGDLLEFQELFAGNIVCGLGRVDGESVGVVANQSAVSAGVLDIDASEKAARFVRFCDAFNIPILTFVDVPGYLPGLDQERRGIIRRGAKLLFAYGEATVPMVTVVLRKAYGGGYAVMGSKHLGADINLAWPSAEIAVMGATGAVEVLHRRELRAAGTGPEADQLRARLTADYERTALSPYAAAERGFIDAVIQPCETRARIRAGLRSLRGKRSVQQVGKHNNMPL</sequence>
<dbReference type="PRINTS" id="PR01070">
    <property type="entry name" value="ACCCTRFRASEB"/>
</dbReference>
<dbReference type="InterPro" id="IPR029045">
    <property type="entry name" value="ClpP/crotonase-like_dom_sf"/>
</dbReference>